<reference evidence="2" key="1">
    <citation type="submission" date="2021-10" db="EMBL/GenBank/DDBJ databases">
        <title>Tropical sea cucumber genome reveals ecological adaptation and Cuvierian tubules defense mechanism.</title>
        <authorList>
            <person name="Chen T."/>
        </authorList>
    </citation>
    <scope>NUCLEOTIDE SEQUENCE</scope>
    <source>
        <strain evidence="2">Nanhai2018</strain>
        <tissue evidence="2">Muscle</tissue>
    </source>
</reference>
<proteinExistence type="predicted"/>
<keyword evidence="1" id="KW-0732">Signal</keyword>
<dbReference type="EMBL" id="JAIZAY010000010">
    <property type="protein sequence ID" value="KAJ8035146.1"/>
    <property type="molecule type" value="Genomic_DNA"/>
</dbReference>
<keyword evidence="3" id="KW-1185">Reference proteome</keyword>
<dbReference type="OrthoDB" id="10673458at2759"/>
<dbReference type="SUPFAM" id="SSF82171">
    <property type="entry name" value="DPP6 N-terminal domain-like"/>
    <property type="match status" value="1"/>
</dbReference>
<keyword evidence="2" id="KW-0418">Kinase</keyword>
<dbReference type="GO" id="GO:0016301">
    <property type="term" value="F:kinase activity"/>
    <property type="evidence" value="ECO:0007669"/>
    <property type="project" value="UniProtKB-KW"/>
</dbReference>
<accession>A0A9Q1H7E1</accession>
<organism evidence="2 3">
    <name type="scientific">Holothuria leucospilota</name>
    <name type="common">Black long sea cucumber</name>
    <name type="synonym">Mertensiothuria leucospilota</name>
    <dbReference type="NCBI Taxonomy" id="206669"/>
    <lineage>
        <taxon>Eukaryota</taxon>
        <taxon>Metazoa</taxon>
        <taxon>Echinodermata</taxon>
        <taxon>Eleutherozoa</taxon>
        <taxon>Echinozoa</taxon>
        <taxon>Holothuroidea</taxon>
        <taxon>Aspidochirotacea</taxon>
        <taxon>Aspidochirotida</taxon>
        <taxon>Holothuriidae</taxon>
        <taxon>Holothuria</taxon>
    </lineage>
</organism>
<keyword evidence="2" id="KW-0675">Receptor</keyword>
<evidence type="ECO:0000256" key="1">
    <source>
        <dbReference type="SAM" id="SignalP"/>
    </source>
</evidence>
<dbReference type="Gene3D" id="2.60.40.10">
    <property type="entry name" value="Immunoglobulins"/>
    <property type="match status" value="1"/>
</dbReference>
<name>A0A9Q1H7E1_HOLLE</name>
<dbReference type="AlphaFoldDB" id="A0A9Q1H7E1"/>
<dbReference type="InterPro" id="IPR036179">
    <property type="entry name" value="Ig-like_dom_sf"/>
</dbReference>
<dbReference type="SUPFAM" id="SSF48726">
    <property type="entry name" value="Immunoglobulin"/>
    <property type="match status" value="1"/>
</dbReference>
<comment type="caution">
    <text evidence="2">The sequence shown here is derived from an EMBL/GenBank/DDBJ whole genome shotgun (WGS) entry which is preliminary data.</text>
</comment>
<dbReference type="PANTHER" id="PTHR26391:SF18">
    <property type="entry name" value="PROTEIN KINASE RECEPTOR TIE-1, PUTATIVE-RELATED"/>
    <property type="match status" value="1"/>
</dbReference>
<dbReference type="Proteomes" id="UP001152320">
    <property type="component" value="Chromosome 10"/>
</dbReference>
<dbReference type="InterPro" id="IPR013783">
    <property type="entry name" value="Ig-like_fold"/>
</dbReference>
<gene>
    <name evidence="2" type="ORF">HOLleu_22278</name>
</gene>
<sequence>MDRFLPFAALLFLFSHLDQVTTQDTEVTFSLTVAGTDAYQYCSQFEMNNMPEGCMANMEQDDLYPTSATSLKIVAGGCGSDHHLYNLFDGGDTDDDTIYRLDLPLNPEETAQQILSTGFRDVTSFDICCDNLFFNDGDKIYVQNLDVSVNKITKLIFNSHGTIDHLEVSCNSKGYSIFYSIDTDGLYRIDMDGDDPVQLINYDNGEIITDMDYNAIIGLFAFGIGIEMYVWNYGPATTTFPIVFGPSQVWLTRTDIPLTSLSVGSRGGTPVIISSWDTTQALGPLRVTTSMTDTVSVTSVVTVANDIALCVDEADCSVGCSQCPCDDPKPNGYLDCCTGLCVPHNADDTNMEPYSCHCRTETVFPKEGCTAQNDIPPYPAECPLDLTGAVKCQYSDRTEPFYLYAISTFSSASIHAVDKKGKEVNIIRRKGFKIALSNTCSIGYRFVPARFGRGNQYGTYSFQTSLSVNGLGKEGVNSFPVVVQERNKAIISKFVTQSTAIGSSVCLRVLVHPCNKRRVRWMLNGNSIPKSNGKTKMTLDPVTEGHFGIYEVYFSGRLKSNRRAIFRLIESIGNVISCMAGLQSYNQEYCICPPGKTGRLCENTCPKGSFGSLGRCENTCSDVFGEDCEDCRGILFCLQDPLGCQCYPGFKLPSCSPCRRGFFGINCMEECTCGGDPCDAYDGTCL</sequence>
<evidence type="ECO:0000313" key="3">
    <source>
        <dbReference type="Proteomes" id="UP001152320"/>
    </source>
</evidence>
<keyword evidence="2" id="KW-0808">Transferase</keyword>
<protein>
    <submittedName>
        <fullName evidence="2">Tyrosine-protein kinase receptor Tie-1</fullName>
    </submittedName>
</protein>
<feature type="signal peptide" evidence="1">
    <location>
        <begin position="1"/>
        <end position="22"/>
    </location>
</feature>
<dbReference type="PANTHER" id="PTHR26391">
    <property type="entry name" value="INACTIVE TYROSINE-PROTEIN KINASE 7"/>
    <property type="match status" value="1"/>
</dbReference>
<evidence type="ECO:0000313" key="2">
    <source>
        <dbReference type="EMBL" id="KAJ8035146.1"/>
    </source>
</evidence>
<dbReference type="Gene3D" id="2.170.300.10">
    <property type="entry name" value="Tie2 ligand-binding domain superfamily"/>
    <property type="match status" value="1"/>
</dbReference>
<feature type="chain" id="PRO_5040283364" evidence="1">
    <location>
        <begin position="23"/>
        <end position="686"/>
    </location>
</feature>